<feature type="transmembrane region" description="Helical" evidence="1">
    <location>
        <begin position="53"/>
        <end position="72"/>
    </location>
</feature>
<sequence>MSDPTMLSTPAERQQTLNSIYRYVAYLFFIALICQCMYWDALPKALDDQFTEASFAEISQSVMLVLSLVLLWKTRAMGIYRHGTVLMFAFLLASLIREQDFLFDRVFDGLWQWLVTLVLVPAIVYLVRHRLRVLDECCRYMQQMSFGLFLSGMLTLYVFSRLMGRGIFWEAIMKAQYIYEIKSTVEEGIETLGYALMLLAIFELWLWARRQVLSRT</sequence>
<comment type="caution">
    <text evidence="2">The sequence shown here is derived from an EMBL/GenBank/DDBJ whole genome shotgun (WGS) entry which is preliminary data.</text>
</comment>
<keyword evidence="3" id="KW-1185">Reference proteome</keyword>
<proteinExistence type="predicted"/>
<evidence type="ECO:0000313" key="2">
    <source>
        <dbReference type="EMBL" id="GHC28636.1"/>
    </source>
</evidence>
<protein>
    <recommendedName>
        <fullName evidence="4">Transporter</fullName>
    </recommendedName>
</protein>
<gene>
    <name evidence="2" type="ORF">GCM10010082_22620</name>
</gene>
<organism evidence="2 3">
    <name type="scientific">Kushneria pakistanensis</name>
    <dbReference type="NCBI Taxonomy" id="1508770"/>
    <lineage>
        <taxon>Bacteria</taxon>
        <taxon>Pseudomonadati</taxon>
        <taxon>Pseudomonadota</taxon>
        <taxon>Gammaproteobacteria</taxon>
        <taxon>Oceanospirillales</taxon>
        <taxon>Halomonadaceae</taxon>
        <taxon>Kushneria</taxon>
    </lineage>
</organism>
<evidence type="ECO:0000313" key="3">
    <source>
        <dbReference type="Proteomes" id="UP000604243"/>
    </source>
</evidence>
<evidence type="ECO:0008006" key="4">
    <source>
        <dbReference type="Google" id="ProtNLM"/>
    </source>
</evidence>
<reference evidence="3" key="1">
    <citation type="journal article" date="2019" name="Int. J. Syst. Evol. Microbiol.">
        <title>The Global Catalogue of Microorganisms (GCM) 10K type strain sequencing project: providing services to taxonomists for standard genome sequencing and annotation.</title>
        <authorList>
            <consortium name="The Broad Institute Genomics Platform"/>
            <consortium name="The Broad Institute Genome Sequencing Center for Infectious Disease"/>
            <person name="Wu L."/>
            <person name="Ma J."/>
        </authorList>
    </citation>
    <scope>NUCLEOTIDE SEQUENCE [LARGE SCALE GENOMIC DNA]</scope>
    <source>
        <strain evidence="3">KCTC 42082</strain>
    </source>
</reference>
<feature type="transmembrane region" description="Helical" evidence="1">
    <location>
        <begin position="79"/>
        <end position="97"/>
    </location>
</feature>
<feature type="transmembrane region" description="Helical" evidence="1">
    <location>
        <begin position="148"/>
        <end position="168"/>
    </location>
</feature>
<dbReference type="RefSeq" id="WP_189518281.1">
    <property type="nucleotide sequence ID" value="NZ_BMZM01000003.1"/>
</dbReference>
<keyword evidence="1" id="KW-1133">Transmembrane helix</keyword>
<feature type="transmembrane region" description="Helical" evidence="1">
    <location>
        <begin position="188"/>
        <end position="208"/>
    </location>
</feature>
<accession>A0ABQ3FM14</accession>
<feature type="transmembrane region" description="Helical" evidence="1">
    <location>
        <begin position="109"/>
        <end position="127"/>
    </location>
</feature>
<keyword evidence="1" id="KW-0812">Transmembrane</keyword>
<evidence type="ECO:0000256" key="1">
    <source>
        <dbReference type="SAM" id="Phobius"/>
    </source>
</evidence>
<keyword evidence="1" id="KW-0472">Membrane</keyword>
<feature type="transmembrane region" description="Helical" evidence="1">
    <location>
        <begin position="20"/>
        <end position="41"/>
    </location>
</feature>
<dbReference type="Proteomes" id="UP000604243">
    <property type="component" value="Unassembled WGS sequence"/>
</dbReference>
<dbReference type="EMBL" id="BMZM01000003">
    <property type="protein sequence ID" value="GHC28636.1"/>
    <property type="molecule type" value="Genomic_DNA"/>
</dbReference>
<name>A0ABQ3FM14_9GAMM</name>